<reference evidence="3" key="1">
    <citation type="submission" date="2016-12" db="EMBL/GenBank/DDBJ databases">
        <authorList>
            <person name="Varghese N."/>
            <person name="Submissions S."/>
        </authorList>
    </citation>
    <scope>NUCLEOTIDE SEQUENCE [LARGE SCALE GENOMIC DNA]</scope>
    <source>
        <strain evidence="3">DSM 11544</strain>
    </source>
</reference>
<organism evidence="2 3">
    <name type="scientific">Desulfitobacterium chlororespirans DSM 11544</name>
    <dbReference type="NCBI Taxonomy" id="1121395"/>
    <lineage>
        <taxon>Bacteria</taxon>
        <taxon>Bacillati</taxon>
        <taxon>Bacillota</taxon>
        <taxon>Clostridia</taxon>
        <taxon>Eubacteriales</taxon>
        <taxon>Desulfitobacteriaceae</taxon>
        <taxon>Desulfitobacterium</taxon>
    </lineage>
</organism>
<evidence type="ECO:0000313" key="3">
    <source>
        <dbReference type="Proteomes" id="UP000184010"/>
    </source>
</evidence>
<dbReference type="EMBL" id="FRDN01000010">
    <property type="protein sequence ID" value="SHN79512.1"/>
    <property type="molecule type" value="Genomic_DNA"/>
</dbReference>
<evidence type="ECO:0000313" key="2">
    <source>
        <dbReference type="EMBL" id="SHN79512.1"/>
    </source>
</evidence>
<dbReference type="InterPro" id="IPR047951">
    <property type="entry name" value="Transpos_ISL3"/>
</dbReference>
<dbReference type="RefSeq" id="WP_072773549.1">
    <property type="nucleotide sequence ID" value="NZ_FRDN01000010.1"/>
</dbReference>
<evidence type="ECO:0000259" key="1">
    <source>
        <dbReference type="Pfam" id="PF01610"/>
    </source>
</evidence>
<name>A0A1M7U8W4_9FIRM</name>
<sequence length="141" mass="16013">MKACKSSICALRKKIPDTMDKSQVEKICVDDFALKKRYFHDSIMVNLETHKIVDIIPSRDAHNVKQWLDTFPNIKVIFRDGDLTYASAATVAHSSAIQISDRFRLLKNLAEAVGRYIIRTFPSRVEMPSVHGDYTRNAGSL</sequence>
<proteinExistence type="predicted"/>
<gene>
    <name evidence="2" type="ORF">SAMN02745215_03216</name>
</gene>
<dbReference type="Pfam" id="PF01610">
    <property type="entry name" value="DDE_Tnp_ISL3"/>
    <property type="match status" value="1"/>
</dbReference>
<dbReference type="Proteomes" id="UP000184010">
    <property type="component" value="Unassembled WGS sequence"/>
</dbReference>
<dbReference type="PANTHER" id="PTHR33498">
    <property type="entry name" value="TRANSPOSASE FOR INSERTION SEQUENCE ELEMENT IS1557"/>
    <property type="match status" value="1"/>
</dbReference>
<protein>
    <submittedName>
        <fullName evidence="2">Transposase</fullName>
    </submittedName>
</protein>
<dbReference type="PANTHER" id="PTHR33498:SF1">
    <property type="entry name" value="TRANSPOSASE FOR INSERTION SEQUENCE ELEMENT IS1557"/>
    <property type="match status" value="1"/>
</dbReference>
<keyword evidence="3" id="KW-1185">Reference proteome</keyword>
<dbReference type="AlphaFoldDB" id="A0A1M7U8W4"/>
<dbReference type="InterPro" id="IPR002560">
    <property type="entry name" value="Transposase_DDE"/>
</dbReference>
<feature type="domain" description="Transposase IS204/IS1001/IS1096/IS1165 DDE" evidence="1">
    <location>
        <begin position="27"/>
        <end position="115"/>
    </location>
</feature>
<accession>A0A1M7U8W4</accession>